<feature type="chain" id="PRO_5020609170" description="AA1-like domain-containing protein" evidence="1">
    <location>
        <begin position="17"/>
        <end position="182"/>
    </location>
</feature>
<feature type="signal peptide" evidence="1">
    <location>
        <begin position="1"/>
        <end position="16"/>
    </location>
</feature>
<dbReference type="EMBL" id="PDXA01000028">
    <property type="protein sequence ID" value="RYN46888.1"/>
    <property type="molecule type" value="Genomic_DNA"/>
</dbReference>
<sequence length="182" mass="19914">MRLFIAFITSLSAVAALTLNKIDGTTIELGDEPAVVDLSNVIMPARAPVAESSAHNARDATDVNAADWDRGASNVHFYQHTNYKGSVVTAYHCRDGMNSCMTLLNTKDEVTIEPSSIRFDVCPDGAPNHGRKFYCFFYSTGHCEPTARSLFLHGSVGNLATNPATIGWNDKIKSVDCRWDQL</sequence>
<dbReference type="Proteomes" id="UP000292402">
    <property type="component" value="Unassembled WGS sequence"/>
</dbReference>
<comment type="caution">
    <text evidence="2">The sequence shown here is derived from an EMBL/GenBank/DDBJ whole genome shotgun (WGS) entry which is preliminary data.</text>
</comment>
<dbReference type="AlphaFoldDB" id="A0A4Q4MBP4"/>
<protein>
    <recommendedName>
        <fullName evidence="4">AA1-like domain-containing protein</fullName>
    </recommendedName>
</protein>
<evidence type="ECO:0000313" key="2">
    <source>
        <dbReference type="EMBL" id="RYN46888.1"/>
    </source>
</evidence>
<reference evidence="3" key="1">
    <citation type="journal article" date="2019" name="bioRxiv">
        <title>Genomics, evolutionary history and diagnostics of the Alternaria alternata species group including apple and Asian pear pathotypes.</title>
        <authorList>
            <person name="Armitage A.D."/>
            <person name="Cockerton H.M."/>
            <person name="Sreenivasaprasad S."/>
            <person name="Woodhall J.W."/>
            <person name="Lane C.R."/>
            <person name="Harrison R.J."/>
            <person name="Clarkson J.P."/>
        </authorList>
    </citation>
    <scope>NUCLEOTIDE SEQUENCE [LARGE SCALE GENOMIC DNA]</scope>
    <source>
        <strain evidence="3">FERA 1082</strain>
    </source>
</reference>
<organism evidence="2 3">
    <name type="scientific">Alternaria tenuissima</name>
    <dbReference type="NCBI Taxonomy" id="119927"/>
    <lineage>
        <taxon>Eukaryota</taxon>
        <taxon>Fungi</taxon>
        <taxon>Dikarya</taxon>
        <taxon>Ascomycota</taxon>
        <taxon>Pezizomycotina</taxon>
        <taxon>Dothideomycetes</taxon>
        <taxon>Pleosporomycetidae</taxon>
        <taxon>Pleosporales</taxon>
        <taxon>Pleosporineae</taxon>
        <taxon>Pleosporaceae</taxon>
        <taxon>Alternaria</taxon>
        <taxon>Alternaria sect. Alternaria</taxon>
        <taxon>Alternaria alternata complex</taxon>
    </lineage>
</organism>
<proteinExistence type="predicted"/>
<evidence type="ECO:0000313" key="3">
    <source>
        <dbReference type="Proteomes" id="UP000292402"/>
    </source>
</evidence>
<keyword evidence="1" id="KW-0732">Signal</keyword>
<name>A0A4Q4MBP4_9PLEO</name>
<evidence type="ECO:0008006" key="4">
    <source>
        <dbReference type="Google" id="ProtNLM"/>
    </source>
</evidence>
<gene>
    <name evidence="2" type="ORF">AA0114_g8043</name>
</gene>
<evidence type="ECO:0000256" key="1">
    <source>
        <dbReference type="SAM" id="SignalP"/>
    </source>
</evidence>
<accession>A0A4Q4MBP4</accession>